<evidence type="ECO:0000256" key="4">
    <source>
        <dbReference type="RuleBase" id="RU361185"/>
    </source>
</evidence>
<feature type="compositionally biased region" description="Low complexity" evidence="5">
    <location>
        <begin position="336"/>
        <end position="357"/>
    </location>
</feature>
<dbReference type="GO" id="GO:0005975">
    <property type="term" value="P:carbohydrate metabolic process"/>
    <property type="evidence" value="ECO:0007669"/>
    <property type="project" value="InterPro"/>
</dbReference>
<keyword evidence="6" id="KW-0472">Membrane</keyword>
<evidence type="ECO:0000256" key="2">
    <source>
        <dbReference type="ARBA" id="ARBA00022801"/>
    </source>
</evidence>
<evidence type="ECO:0000259" key="7">
    <source>
        <dbReference type="Pfam" id="PF01055"/>
    </source>
</evidence>
<dbReference type="CDD" id="cd06592">
    <property type="entry name" value="GH31_NET37"/>
    <property type="match status" value="1"/>
</dbReference>
<feature type="region of interest" description="Disordered" evidence="5">
    <location>
        <begin position="26"/>
        <end position="58"/>
    </location>
</feature>
<dbReference type="Gene3D" id="3.20.20.80">
    <property type="entry name" value="Glycosidases"/>
    <property type="match status" value="1"/>
</dbReference>
<feature type="domain" description="Glycoside hydrolase family 31 TIM barrel" evidence="7">
    <location>
        <begin position="637"/>
        <end position="933"/>
    </location>
</feature>
<feature type="domain" description="Glycosyl hydrolase family 31 C-terminal" evidence="8">
    <location>
        <begin position="954"/>
        <end position="1038"/>
    </location>
</feature>
<feature type="region of interest" description="Disordered" evidence="5">
    <location>
        <begin position="220"/>
        <end position="357"/>
    </location>
</feature>
<evidence type="ECO:0000256" key="1">
    <source>
        <dbReference type="ARBA" id="ARBA00007806"/>
    </source>
</evidence>
<reference evidence="9 10" key="1">
    <citation type="submission" date="2024-02" db="EMBL/GenBank/DDBJ databases">
        <title>Chromosome-scale genome assembly of the rough periwinkle Littorina saxatilis.</title>
        <authorList>
            <person name="De Jode A."/>
            <person name="Faria R."/>
            <person name="Formenti G."/>
            <person name="Sims Y."/>
            <person name="Smith T.P."/>
            <person name="Tracey A."/>
            <person name="Wood J.M.D."/>
            <person name="Zagrodzka Z.B."/>
            <person name="Johannesson K."/>
            <person name="Butlin R.K."/>
            <person name="Leder E.H."/>
        </authorList>
    </citation>
    <scope>NUCLEOTIDE SEQUENCE [LARGE SCALE GENOMIC DNA]</scope>
    <source>
        <strain evidence="9">Snail1</strain>
        <tissue evidence="9">Muscle</tissue>
    </source>
</reference>
<evidence type="ECO:0000259" key="8">
    <source>
        <dbReference type="Pfam" id="PF21365"/>
    </source>
</evidence>
<dbReference type="PANTHER" id="PTHR43053">
    <property type="entry name" value="GLYCOSIDASE FAMILY 31"/>
    <property type="match status" value="1"/>
</dbReference>
<dbReference type="Gene3D" id="2.60.40.1180">
    <property type="entry name" value="Golgi alpha-mannosidase II"/>
    <property type="match status" value="1"/>
</dbReference>
<dbReference type="PANTHER" id="PTHR43053:SF4">
    <property type="entry name" value="MYOGENESIS-REGULATING GLYCOSIDASE"/>
    <property type="match status" value="1"/>
</dbReference>
<protein>
    <submittedName>
        <fullName evidence="9">Uncharacterized protein</fullName>
    </submittedName>
</protein>
<feature type="transmembrane region" description="Helical" evidence="6">
    <location>
        <begin position="376"/>
        <end position="397"/>
    </location>
</feature>
<keyword evidence="6" id="KW-1133">Transmembrane helix</keyword>
<feature type="compositionally biased region" description="Low complexity" evidence="5">
    <location>
        <begin position="298"/>
        <end position="309"/>
    </location>
</feature>
<name>A0AAN9B912_9CAEN</name>
<dbReference type="InterPro" id="IPR050985">
    <property type="entry name" value="Alpha-glycosidase_related"/>
</dbReference>
<keyword evidence="6" id="KW-0812">Transmembrane</keyword>
<dbReference type="Pfam" id="PF21365">
    <property type="entry name" value="Glyco_hydro_31_3rd"/>
    <property type="match status" value="1"/>
</dbReference>
<keyword evidence="3 4" id="KW-0326">Glycosidase</keyword>
<feature type="compositionally biased region" description="Low complexity" evidence="5">
    <location>
        <begin position="245"/>
        <end position="285"/>
    </location>
</feature>
<dbReference type="InterPro" id="IPR048395">
    <property type="entry name" value="Glyco_hydro_31_C"/>
</dbReference>
<dbReference type="EMBL" id="JBAMIC010000010">
    <property type="protein sequence ID" value="KAK7101591.1"/>
    <property type="molecule type" value="Genomic_DNA"/>
</dbReference>
<keyword evidence="2 4" id="KW-0378">Hydrolase</keyword>
<dbReference type="InterPro" id="IPR013780">
    <property type="entry name" value="Glyco_hydro_b"/>
</dbReference>
<sequence length="1048" mass="115118">MKRMESGQRKRFSLIGLKPLSPKAAKSVSLSPTVTVVTPSPQRRSVHGPDTGTSDSLTLTDCHTKSPQTDYFVSTEPLAAASSEDSVCKTTSTFEVPVSSVSTTLQLAPSSTTSTWQLAPSSSTTTTMQLTPSTTTAGTATLQIVPGSSSFTSSSSSTTLDLMSAAAALQNLTTSSRLELVQSPSPTTLQLVSGGAGGSPTLQLVPTSTATLQLVPVTSPSVQRVPSSVSVQRNPSSSEIQRTPSPSSAIERAHSSSSALQRVPSLTSSASPSSASPQQQLSTSQNVYTTSQKVFSTSHVPLRSSSPPRSKSRGEKSSSNKGKAKKIPKSSAGKNSCSSHSCPHSSPRSQESSESNECLLEENHMSNKEIVTKYRLHIFVGLIFLITLLFVSLGWYYRDKTREEDLNNQKIFVDPRRRILTLSDGQDEVSVLLGQNLPQWQLPLHCPILTRGNPNSKECLWKNNAVLRVDYFVAKDEDSGGSAQCYNVSWQTLRPPRVPYDCFDVGNAVWYGPSNQSTETFPIRGTFDYIPTPYQLGNGGIFSSVVDLYWLSSSGVGLLLNADNPLTLRWNTTKPNYMCVVSNYTGPLYGQTGRNALPIMNYTLCNGPDPLTTHLVMKSMLRGMKDQGVPSLDMFSAPQWSVSGITRKTDYDQEEVKAIISRLKMHKLNCSLLVLDGDWQRSHGDLTFDPARFSNLTNMTDSVHGTCDLALEVSPYFDYRSLDNFHSGVDKQLFVRDAGGHVPGLTHWQNGAAVAMLDVSRTSSRAWFHSLMTTLFREADARALRVSYGNEGWLPYKPTFSDGSITLHKLRRQLTEMMATFTSRLVVEHTAGSQTLPALLAVRTDIQVRDGRSCLVNTIEKALTLGLLGYPYVLADGFSVPEGRQSFLSSQPSRDLFTRWMQMAAFFPAYKFSVPPWIYDEETIGLAQNLSRLHTDLVLKAIKSPELKQDAENGLPVLRPVWWVDPSNLDLHALHVNDEFLVGDSLLVAPVLCEGVTQRNIYVPKGVWSDKLKNNIVLGPKLLEDYRVGLNEVPYFERMPVYDDELKE</sequence>
<evidence type="ECO:0000256" key="6">
    <source>
        <dbReference type="SAM" id="Phobius"/>
    </source>
</evidence>
<evidence type="ECO:0000256" key="3">
    <source>
        <dbReference type="ARBA" id="ARBA00023295"/>
    </source>
</evidence>
<dbReference type="Pfam" id="PF01055">
    <property type="entry name" value="Glyco_hydro_31_2nd"/>
    <property type="match status" value="1"/>
</dbReference>
<evidence type="ECO:0000313" key="10">
    <source>
        <dbReference type="Proteomes" id="UP001374579"/>
    </source>
</evidence>
<organism evidence="9 10">
    <name type="scientific">Littorina saxatilis</name>
    <dbReference type="NCBI Taxonomy" id="31220"/>
    <lineage>
        <taxon>Eukaryota</taxon>
        <taxon>Metazoa</taxon>
        <taxon>Spiralia</taxon>
        <taxon>Lophotrochozoa</taxon>
        <taxon>Mollusca</taxon>
        <taxon>Gastropoda</taxon>
        <taxon>Caenogastropoda</taxon>
        <taxon>Littorinimorpha</taxon>
        <taxon>Littorinoidea</taxon>
        <taxon>Littorinidae</taxon>
        <taxon>Littorina</taxon>
    </lineage>
</organism>
<comment type="caution">
    <text evidence="9">The sequence shown here is derived from an EMBL/GenBank/DDBJ whole genome shotgun (WGS) entry which is preliminary data.</text>
</comment>
<evidence type="ECO:0000256" key="5">
    <source>
        <dbReference type="SAM" id="MobiDB-lite"/>
    </source>
</evidence>
<comment type="similarity">
    <text evidence="1 4">Belongs to the glycosyl hydrolase 31 family.</text>
</comment>
<dbReference type="InterPro" id="IPR000322">
    <property type="entry name" value="Glyco_hydro_31_TIM"/>
</dbReference>
<gene>
    <name evidence="9" type="ORF">V1264_019950</name>
</gene>
<proteinExistence type="inferred from homology"/>
<feature type="compositionally biased region" description="Polar residues" evidence="5">
    <location>
        <begin position="286"/>
        <end position="297"/>
    </location>
</feature>
<feature type="compositionally biased region" description="Low complexity" evidence="5">
    <location>
        <begin position="220"/>
        <end position="238"/>
    </location>
</feature>
<evidence type="ECO:0000313" key="9">
    <source>
        <dbReference type="EMBL" id="KAK7101591.1"/>
    </source>
</evidence>
<accession>A0AAN9B912</accession>
<feature type="compositionally biased region" description="Low complexity" evidence="5">
    <location>
        <begin position="27"/>
        <end position="41"/>
    </location>
</feature>
<dbReference type="Proteomes" id="UP001374579">
    <property type="component" value="Unassembled WGS sequence"/>
</dbReference>
<dbReference type="SUPFAM" id="SSF51445">
    <property type="entry name" value="(Trans)glycosidases"/>
    <property type="match status" value="1"/>
</dbReference>
<dbReference type="AlphaFoldDB" id="A0AAN9B912"/>
<keyword evidence="10" id="KW-1185">Reference proteome</keyword>
<dbReference type="SUPFAM" id="SSF51011">
    <property type="entry name" value="Glycosyl hydrolase domain"/>
    <property type="match status" value="1"/>
</dbReference>
<dbReference type="InterPro" id="IPR017853">
    <property type="entry name" value="GH"/>
</dbReference>
<dbReference type="GO" id="GO:0004553">
    <property type="term" value="F:hydrolase activity, hydrolyzing O-glycosyl compounds"/>
    <property type="evidence" value="ECO:0007669"/>
    <property type="project" value="InterPro"/>
</dbReference>